<organism evidence="1 2">
    <name type="scientific">Sphingobacterium zeae</name>
    <dbReference type="NCBI Taxonomy" id="1776859"/>
    <lineage>
        <taxon>Bacteria</taxon>
        <taxon>Pseudomonadati</taxon>
        <taxon>Bacteroidota</taxon>
        <taxon>Sphingobacteriia</taxon>
        <taxon>Sphingobacteriales</taxon>
        <taxon>Sphingobacteriaceae</taxon>
        <taxon>Sphingobacterium</taxon>
    </lineage>
</organism>
<dbReference type="EMBL" id="JAUTBA010000001">
    <property type="protein sequence ID" value="MDQ1151000.1"/>
    <property type="molecule type" value="Genomic_DNA"/>
</dbReference>
<name>A0ABU0U7U4_9SPHI</name>
<sequence>MNVFQIALIPLFALLFICCYSGDGSKTERLRADSLVREVVQGNLSLLSLAESNEFMYFKDKYFYEPANLKIISKFDKIQIQVVTYRIYQHVKLENNRYRFHIQNARQLHIPNKAFVYYQRSFEEMNRRAATSKDSIRLKLPNDYATLLIAE</sequence>
<evidence type="ECO:0008006" key="3">
    <source>
        <dbReference type="Google" id="ProtNLM"/>
    </source>
</evidence>
<protein>
    <recommendedName>
        <fullName evidence="3">Lipoprotein</fullName>
    </recommendedName>
</protein>
<keyword evidence="2" id="KW-1185">Reference proteome</keyword>
<evidence type="ECO:0000313" key="1">
    <source>
        <dbReference type="EMBL" id="MDQ1151000.1"/>
    </source>
</evidence>
<accession>A0ABU0U7U4</accession>
<gene>
    <name evidence="1" type="ORF">QE382_002984</name>
</gene>
<dbReference type="RefSeq" id="WP_307186551.1">
    <property type="nucleotide sequence ID" value="NZ_JAUTBA010000001.1"/>
</dbReference>
<reference evidence="1 2" key="1">
    <citation type="submission" date="2023-07" db="EMBL/GenBank/DDBJ databases">
        <title>Functional and genomic diversity of the sorghum phyllosphere microbiome.</title>
        <authorList>
            <person name="Shade A."/>
        </authorList>
    </citation>
    <scope>NUCLEOTIDE SEQUENCE [LARGE SCALE GENOMIC DNA]</scope>
    <source>
        <strain evidence="1 2">SORGH_AS_0892</strain>
    </source>
</reference>
<comment type="caution">
    <text evidence="1">The sequence shown here is derived from an EMBL/GenBank/DDBJ whole genome shotgun (WGS) entry which is preliminary data.</text>
</comment>
<proteinExistence type="predicted"/>
<evidence type="ECO:0000313" key="2">
    <source>
        <dbReference type="Proteomes" id="UP001244640"/>
    </source>
</evidence>
<dbReference type="Proteomes" id="UP001244640">
    <property type="component" value="Unassembled WGS sequence"/>
</dbReference>